<dbReference type="EMBL" id="JOWA01000066">
    <property type="protein sequence ID" value="KEZ45743.1"/>
    <property type="molecule type" value="Genomic_DNA"/>
</dbReference>
<feature type="compositionally biased region" description="Acidic residues" evidence="1">
    <location>
        <begin position="637"/>
        <end position="650"/>
    </location>
</feature>
<gene>
    <name evidence="5" type="ORF">SAPIO_CDS1538</name>
</gene>
<dbReference type="InterPro" id="IPR056336">
    <property type="entry name" value="YVC1_C"/>
</dbReference>
<dbReference type="Pfam" id="PF23317">
    <property type="entry name" value="YVC1_C"/>
    <property type="match status" value="1"/>
</dbReference>
<keyword evidence="2" id="KW-0472">Membrane</keyword>
<dbReference type="AlphaFoldDB" id="A0A084GEI1"/>
<organism evidence="5 6">
    <name type="scientific">Pseudallescheria apiosperma</name>
    <name type="common">Scedosporium apiospermum</name>
    <dbReference type="NCBI Taxonomy" id="563466"/>
    <lineage>
        <taxon>Eukaryota</taxon>
        <taxon>Fungi</taxon>
        <taxon>Dikarya</taxon>
        <taxon>Ascomycota</taxon>
        <taxon>Pezizomycotina</taxon>
        <taxon>Sordariomycetes</taxon>
        <taxon>Hypocreomycetidae</taxon>
        <taxon>Microascales</taxon>
        <taxon>Microascaceae</taxon>
        <taxon>Scedosporium</taxon>
    </lineage>
</organism>
<comment type="caution">
    <text evidence="5">The sequence shown here is derived from an EMBL/GenBank/DDBJ whole genome shotgun (WGS) entry which is preliminary data.</text>
</comment>
<feature type="transmembrane region" description="Helical" evidence="2">
    <location>
        <begin position="443"/>
        <end position="464"/>
    </location>
</feature>
<feature type="transmembrane region" description="Helical" evidence="2">
    <location>
        <begin position="382"/>
        <end position="401"/>
    </location>
</feature>
<dbReference type="PANTHER" id="PTHR35859">
    <property type="entry name" value="NONSELECTIVE CATION CHANNEL PROTEIN"/>
    <property type="match status" value="1"/>
</dbReference>
<dbReference type="PANTHER" id="PTHR35859:SF1">
    <property type="entry name" value="NONSELECTIVE CATION CHANNEL PROTEIN"/>
    <property type="match status" value="1"/>
</dbReference>
<feature type="transmembrane region" description="Helical" evidence="2">
    <location>
        <begin position="245"/>
        <end position="264"/>
    </location>
</feature>
<feature type="transmembrane region" description="Helical" evidence="2">
    <location>
        <begin position="498"/>
        <end position="518"/>
    </location>
</feature>
<feature type="domain" description="YVC1 N-terminal linker helical" evidence="3">
    <location>
        <begin position="53"/>
        <end position="232"/>
    </location>
</feature>
<keyword evidence="2" id="KW-1133">Transmembrane helix</keyword>
<evidence type="ECO:0000259" key="3">
    <source>
        <dbReference type="Pfam" id="PF23190"/>
    </source>
</evidence>
<keyword evidence="6" id="KW-1185">Reference proteome</keyword>
<evidence type="ECO:0000256" key="2">
    <source>
        <dbReference type="SAM" id="Phobius"/>
    </source>
</evidence>
<dbReference type="KEGG" id="sapo:SAPIO_CDS1538"/>
<dbReference type="HOGENOM" id="CLU_014123_0_0_1"/>
<feature type="transmembrane region" description="Helical" evidence="2">
    <location>
        <begin position="276"/>
        <end position="294"/>
    </location>
</feature>
<proteinExistence type="predicted"/>
<dbReference type="OMA" id="YQKCIKY"/>
<feature type="transmembrane region" description="Helical" evidence="2">
    <location>
        <begin position="525"/>
        <end position="545"/>
    </location>
</feature>
<accession>A0A084GEI1</accession>
<evidence type="ECO:0000256" key="1">
    <source>
        <dbReference type="SAM" id="MobiDB-lite"/>
    </source>
</evidence>
<dbReference type="Pfam" id="PF23190">
    <property type="entry name" value="LHD_TRPY1"/>
    <property type="match status" value="1"/>
</dbReference>
<feature type="domain" description="Calcium channel YVC1-like C-terminal transmembrane" evidence="4">
    <location>
        <begin position="272"/>
        <end position="546"/>
    </location>
</feature>
<dbReference type="GeneID" id="27720610"/>
<dbReference type="Proteomes" id="UP000028545">
    <property type="component" value="Unassembled WGS sequence"/>
</dbReference>
<dbReference type="InterPro" id="IPR056337">
    <property type="entry name" value="LHD_YVC1"/>
</dbReference>
<dbReference type="OrthoDB" id="301415at2759"/>
<protein>
    <submittedName>
        <fullName evidence="5">Potassium ion channel yvc1</fullName>
    </submittedName>
</protein>
<reference evidence="5 6" key="1">
    <citation type="journal article" date="2014" name="Genome Announc.">
        <title>Draft genome sequence of the pathogenic fungus Scedosporium apiospermum.</title>
        <authorList>
            <person name="Vandeputte P."/>
            <person name="Ghamrawi S."/>
            <person name="Rechenmann M."/>
            <person name="Iltis A."/>
            <person name="Giraud S."/>
            <person name="Fleury M."/>
            <person name="Thornton C."/>
            <person name="Delhaes L."/>
            <person name="Meyer W."/>
            <person name="Papon N."/>
            <person name="Bouchara J.P."/>
        </authorList>
    </citation>
    <scope>NUCLEOTIDE SEQUENCE [LARGE SCALE GENOMIC DNA]</scope>
    <source>
        <strain evidence="5 6">IHEM 14462</strain>
    </source>
</reference>
<feature type="transmembrane region" description="Helical" evidence="2">
    <location>
        <begin position="301"/>
        <end position="321"/>
    </location>
</feature>
<dbReference type="VEuPathDB" id="FungiDB:SAPIO_CDS1538"/>
<evidence type="ECO:0000313" key="5">
    <source>
        <dbReference type="EMBL" id="KEZ45743.1"/>
    </source>
</evidence>
<sequence>MASRNSRMTLGRLLGLSRDDNRSRREWDFEHRDPLLPQHSTGHLNPVVPPVEVTKVALRLRHLIEECVPCELEESLITQAHSRVITKKVILAAKEAGGEQYRSCVVFCLLVCSRWFKRQAILELWDADLHNVRSTACQVIAKAIIENEEDTSYLLHTLLLHRFSIIVNGKPTPPANAIEKAVDLHALRVICSSGYQKCLHYLWKGWLVQDEDDPTVFVDYKGRDDERYIVHLDPDRLRAPIYQNAARLLFSILYLVLYTMSINSVNWDGSFDAAEILLYLFTLGFICDELTKFWKAGYHILSFWTAFNSVLYAVLSVSFVFRIIGLAHPLGSDTRHQYDSLSYNFLAFSAPMFWIRLLLYLDSFRFFGAMLVVLKVMMKESIIFFALLAVVFVGFMQAFIGLDLAEDLETDEIWFIIQAMVNSIMGSPEFSGFEKFAPPFGILLYYIFTFIVMVILLNILIALYGSAYSDIYENADDEYMALFAQKTMSFVRAPDENVYIAPLNLVEVVVIVLFSWWLPKDKYELVNDVVMAVIYSPLLVVAAYFETRKAADVHRNRLRGEDDDDTVEEWEQLEDQVDFEAEGWTKRCEDVRANVEVDPAVVEVRRLMDEVAELKGLVEELKRGVEGKPKDEKGEGEGEGGEGGEGETAS</sequence>
<feature type="region of interest" description="Disordered" evidence="1">
    <location>
        <begin position="622"/>
        <end position="650"/>
    </location>
</feature>
<dbReference type="InterPro" id="IPR052971">
    <property type="entry name" value="TRP_calcium_channel"/>
</dbReference>
<dbReference type="RefSeq" id="XP_016645542.1">
    <property type="nucleotide sequence ID" value="XM_016784785.1"/>
</dbReference>
<evidence type="ECO:0000259" key="4">
    <source>
        <dbReference type="Pfam" id="PF23317"/>
    </source>
</evidence>
<evidence type="ECO:0000313" key="6">
    <source>
        <dbReference type="Proteomes" id="UP000028545"/>
    </source>
</evidence>
<name>A0A084GEI1_PSEDA</name>
<keyword evidence="2" id="KW-0812">Transmembrane</keyword>
<feature type="compositionally biased region" description="Basic and acidic residues" evidence="1">
    <location>
        <begin position="622"/>
        <end position="636"/>
    </location>
</feature>